<dbReference type="SMR" id="F8AEC3"/>
<dbReference type="GeneID" id="10837527"/>
<dbReference type="HOGENOM" id="CLU_187364_1_0_2"/>
<evidence type="ECO:0000313" key="2">
    <source>
        <dbReference type="Proteomes" id="UP000008386"/>
    </source>
</evidence>
<proteinExistence type="predicted"/>
<dbReference type="Proteomes" id="UP000008386">
    <property type="component" value="Chromosome"/>
</dbReference>
<gene>
    <name evidence="1" type="ordered locus">PYCH_09520</name>
</gene>
<name>F8AEC3_PYRYC</name>
<evidence type="ECO:0000313" key="1">
    <source>
        <dbReference type="EMBL" id="AEH24637.1"/>
    </source>
</evidence>
<accession>F8AEC3</accession>
<reference evidence="1 2" key="1">
    <citation type="journal article" date="2011" name="J. Bacteriol.">
        <title>Complete genome sequence of the obligate piezophilic hyperthermophilic archaeon Pyrococcus yayanosii CH1.</title>
        <authorList>
            <person name="Jun X."/>
            <person name="Lupeng L."/>
            <person name="Minjuan X."/>
            <person name="Oger P."/>
            <person name="Fengping W."/>
            <person name="Jebbar M."/>
            <person name="Xiang X."/>
        </authorList>
    </citation>
    <scope>NUCLEOTIDE SEQUENCE [LARGE SCALE GENOMIC DNA]</scope>
    <source>
        <strain evidence="2">CH1 / JCM 16557</strain>
    </source>
</reference>
<dbReference type="KEGG" id="pya:PYCH_09520"/>
<dbReference type="eggNOG" id="arCOG07954">
    <property type="taxonomic scope" value="Archaea"/>
</dbReference>
<keyword evidence="2" id="KW-1185">Reference proteome</keyword>
<protein>
    <submittedName>
        <fullName evidence="1">Uncharacterized protein</fullName>
    </submittedName>
</protein>
<organism evidence="1 2">
    <name type="scientific">Pyrococcus yayanosii (strain CH1 / JCM 16557)</name>
    <dbReference type="NCBI Taxonomy" id="529709"/>
    <lineage>
        <taxon>Archaea</taxon>
        <taxon>Methanobacteriati</taxon>
        <taxon>Methanobacteriota</taxon>
        <taxon>Thermococci</taxon>
        <taxon>Thermococcales</taxon>
        <taxon>Thermococcaceae</taxon>
        <taxon>Pyrococcus</taxon>
    </lineage>
</organism>
<dbReference type="RefSeq" id="WP_013905694.1">
    <property type="nucleotide sequence ID" value="NC_015680.1"/>
</dbReference>
<dbReference type="EMBL" id="CP002779">
    <property type="protein sequence ID" value="AEH24637.1"/>
    <property type="molecule type" value="Genomic_DNA"/>
</dbReference>
<sequence>MDLLLRRLNVVKKRKEALLLEEAKLARMARQNHSKSLGMLRVIRREKELVLREEAKIIRALKQARSAG</sequence>
<dbReference type="AlphaFoldDB" id="F8AEC3"/>
<dbReference type="STRING" id="529709.PYCH_09520"/>